<dbReference type="Gene3D" id="2.40.260.10">
    <property type="entry name" value="Sortase"/>
    <property type="match status" value="1"/>
</dbReference>
<dbReference type="EMBL" id="CACRTW010000049">
    <property type="protein sequence ID" value="VYU34542.1"/>
    <property type="molecule type" value="Genomic_DNA"/>
</dbReference>
<dbReference type="CDD" id="cd05826">
    <property type="entry name" value="Sortase_B"/>
    <property type="match status" value="1"/>
</dbReference>
<reference evidence="1" key="1">
    <citation type="submission" date="2019-11" db="EMBL/GenBank/DDBJ databases">
        <authorList>
            <person name="Feng L."/>
        </authorList>
    </citation>
    <scope>NUCLEOTIDE SEQUENCE</scope>
    <source>
        <strain evidence="1">CaerofaciensLFYP39</strain>
    </source>
</reference>
<sequence>MNPLMGPVSELAKRRFDRKCKRAASGSKHFATARIAVGVLVTLVLIFICLGAEVVRETVITNTAEQKAQAEDGGQSLADENPDYAGWLTVEGTSISTPVVSCRQGDSKGFYLNHGFDRTPSFSGCPYIAEGSSPTSSNMLIYGHNMGIGSLAFSELQNCYRTDCFSSIGTVTFKDKDGRTSRYTPLYGLKVPMSYDVLLRFDFAGKSDFDAWLNTLSDCASEKSDFGGTDSVITLVTCASALGGAKYRSVLVCKNIAH</sequence>
<evidence type="ECO:0000313" key="1">
    <source>
        <dbReference type="EMBL" id="VYU34542.1"/>
    </source>
</evidence>
<accession>A0A6N3E1J3</accession>
<organism evidence="1">
    <name type="scientific">Collinsella aerofaciens</name>
    <dbReference type="NCBI Taxonomy" id="74426"/>
    <lineage>
        <taxon>Bacteria</taxon>
        <taxon>Bacillati</taxon>
        <taxon>Actinomycetota</taxon>
        <taxon>Coriobacteriia</taxon>
        <taxon>Coriobacteriales</taxon>
        <taxon>Coriobacteriaceae</taxon>
        <taxon>Collinsella</taxon>
    </lineage>
</organism>
<protein>
    <submittedName>
        <fullName evidence="1">Sortase family protein</fullName>
    </submittedName>
</protein>
<gene>
    <name evidence="1" type="ORF">CALFYP39_02080</name>
</gene>
<dbReference type="InterPro" id="IPR009835">
    <property type="entry name" value="SrtB"/>
</dbReference>
<proteinExistence type="predicted"/>
<name>A0A6N3E1J3_9ACTN</name>
<dbReference type="AlphaFoldDB" id="A0A6N3E1J3"/>
<dbReference type="RefSeq" id="WP_156600707.1">
    <property type="nucleotide sequence ID" value="NZ_CACRTW010000049.1"/>
</dbReference>
<dbReference type="InterPro" id="IPR023365">
    <property type="entry name" value="Sortase_dom-sf"/>
</dbReference>
<dbReference type="SUPFAM" id="SSF63817">
    <property type="entry name" value="Sortase"/>
    <property type="match status" value="1"/>
</dbReference>